<sequence>MNSANNIQSGHNDPMKQKYDHPPPAYITPQNNQQTTSQRHSEDSTMANIMSNEENYNQKYDAQHNEYYNNNINEPIQPLEQQQQQEQPQYNEKQNYEPFNEVFPAEKPKFLLNDWPFIIIFLAALFGFIVIASLTFRGWAQTYSNNGSGIYNSTDTGSPNTNFAIMLVFACIIAMTLSLLGLILCRYYPRFFIIAGITVNILASLGTAIMYMSLHYWSAGIVFLVFTFFTAFCYWGMRKRIPFSVAILKIIIDAMKLCPQTFITGLIGGIIASAFGFLFSMVVAATYMKYYPSPDNPGCDVAGGGCSKSKLIGILVALFFCGYYISEVIKNVIHVSVSGIFGSWYYRYKSDQGMPKWPAMGALKRGLTTSFGSICFGSLIVSIIDTLKQILNLFKQSLRSNQSNNKWAFILLFVINALINALRWMAQYFNHYAYSYIALYGKPYLKAAKDTWNMIRIKGIDALINDSLINSALGFYSLFVSYISTLFAFLYLRFTKPSYNSTGAFNGAFLAFAFVIALQICNITNEVINSGVFTFFIALANDPEIFQMSYPTEFNEILRAYPEVQVKLLQCGEV</sequence>
<dbReference type="Pfam" id="PF04515">
    <property type="entry name" value="Choline_transpo"/>
    <property type="match status" value="1"/>
</dbReference>
<feature type="transmembrane region" description="Helical" evidence="8">
    <location>
        <begin position="307"/>
        <end position="325"/>
    </location>
</feature>
<dbReference type="EMBL" id="PUHR01000051">
    <property type="protein sequence ID" value="KAG0669035.1"/>
    <property type="molecule type" value="Genomic_DNA"/>
</dbReference>
<evidence type="ECO:0000256" key="7">
    <source>
        <dbReference type="ARBA" id="ARBA00023136"/>
    </source>
</evidence>
<dbReference type="PANTHER" id="PTHR12385">
    <property type="entry name" value="CHOLINE TRANSPORTER-LIKE (SLC FAMILY 44)"/>
    <property type="match status" value="1"/>
</dbReference>
<feature type="transmembrane region" description="Helical" evidence="8">
    <location>
        <begin position="163"/>
        <end position="184"/>
    </location>
</feature>
<keyword evidence="7 8" id="KW-0472">Membrane</keyword>
<gene>
    <name evidence="10" type="primary">PNS1</name>
    <name evidence="10" type="ORF">C6P45_004175</name>
</gene>
<keyword evidence="5 8" id="KW-0812">Transmembrane</keyword>
<feature type="transmembrane region" description="Helical" evidence="8">
    <location>
        <begin position="473"/>
        <end position="492"/>
    </location>
</feature>
<feature type="transmembrane region" description="Helical" evidence="8">
    <location>
        <begin position="332"/>
        <end position="348"/>
    </location>
</feature>
<dbReference type="GO" id="GO:0005886">
    <property type="term" value="C:plasma membrane"/>
    <property type="evidence" value="ECO:0007669"/>
    <property type="project" value="UniProtKB-SubCell"/>
</dbReference>
<reference evidence="10 11" key="1">
    <citation type="submission" date="2020-11" db="EMBL/GenBank/DDBJ databases">
        <title>Kefir isolates.</title>
        <authorList>
            <person name="Marcisauskas S."/>
            <person name="Kim Y."/>
            <person name="Blasche S."/>
        </authorList>
    </citation>
    <scope>NUCLEOTIDE SEQUENCE [LARGE SCALE GENOMIC DNA]</scope>
    <source>
        <strain evidence="10 11">OG2</strain>
    </source>
</reference>
<proteinExistence type="inferred from homology"/>
<feature type="transmembrane region" description="Helical" evidence="8">
    <location>
        <begin position="117"/>
        <end position="136"/>
    </location>
</feature>
<evidence type="ECO:0000256" key="8">
    <source>
        <dbReference type="RuleBase" id="RU368066"/>
    </source>
</evidence>
<evidence type="ECO:0000256" key="4">
    <source>
        <dbReference type="ARBA" id="ARBA00015388"/>
    </source>
</evidence>
<keyword evidence="11" id="KW-1185">Reference proteome</keyword>
<evidence type="ECO:0000256" key="3">
    <source>
        <dbReference type="ARBA" id="ARBA00007168"/>
    </source>
</evidence>
<feature type="transmembrane region" description="Helical" evidence="8">
    <location>
        <begin position="504"/>
        <end position="520"/>
    </location>
</feature>
<comment type="similarity">
    <text evidence="3 8">Belongs to the CTL (choline transporter-like) family.</text>
</comment>
<protein>
    <recommendedName>
        <fullName evidence="4 8">Protein PNS1</fullName>
    </recommendedName>
</protein>
<evidence type="ECO:0000256" key="2">
    <source>
        <dbReference type="ARBA" id="ARBA00004651"/>
    </source>
</evidence>
<comment type="subcellular location">
    <subcellularLocation>
        <location evidence="2 8">Cell membrane</location>
        <topology evidence="2 8">Multi-pass membrane protein</topology>
    </subcellularLocation>
</comment>
<evidence type="ECO:0000313" key="10">
    <source>
        <dbReference type="EMBL" id="KAG0669035.1"/>
    </source>
</evidence>
<feature type="compositionally biased region" description="Polar residues" evidence="9">
    <location>
        <begin position="28"/>
        <end position="44"/>
    </location>
</feature>
<evidence type="ECO:0000256" key="6">
    <source>
        <dbReference type="ARBA" id="ARBA00022989"/>
    </source>
</evidence>
<feature type="region of interest" description="Disordered" evidence="9">
    <location>
        <begin position="1"/>
        <end position="44"/>
    </location>
</feature>
<feature type="transmembrane region" description="Helical" evidence="8">
    <location>
        <begin position="217"/>
        <end position="237"/>
    </location>
</feature>
<name>A0A9P7BAL3_MAUEX</name>
<dbReference type="OrthoDB" id="44736at2759"/>
<feature type="transmembrane region" description="Helical" evidence="8">
    <location>
        <begin position="368"/>
        <end position="387"/>
    </location>
</feature>
<evidence type="ECO:0000256" key="9">
    <source>
        <dbReference type="SAM" id="MobiDB-lite"/>
    </source>
</evidence>
<comment type="caution">
    <text evidence="10">The sequence shown here is derived from an EMBL/GenBank/DDBJ whole genome shotgun (WGS) entry which is preliminary data.</text>
</comment>
<feature type="compositionally biased region" description="Polar residues" evidence="9">
    <location>
        <begin position="1"/>
        <end position="11"/>
    </location>
</feature>
<feature type="transmembrane region" description="Helical" evidence="8">
    <location>
        <begin position="257"/>
        <end position="287"/>
    </location>
</feature>
<dbReference type="GO" id="GO:0022857">
    <property type="term" value="F:transmembrane transporter activity"/>
    <property type="evidence" value="ECO:0007669"/>
    <property type="project" value="UniProtKB-UniRule"/>
</dbReference>
<dbReference type="Proteomes" id="UP000750334">
    <property type="component" value="Unassembled WGS sequence"/>
</dbReference>
<evidence type="ECO:0000313" key="11">
    <source>
        <dbReference type="Proteomes" id="UP000750334"/>
    </source>
</evidence>
<accession>A0A9P7BAL3</accession>
<evidence type="ECO:0000256" key="1">
    <source>
        <dbReference type="ARBA" id="ARBA00002957"/>
    </source>
</evidence>
<dbReference type="InterPro" id="IPR007603">
    <property type="entry name" value="Choline_transptr-like"/>
</dbReference>
<comment type="function">
    <text evidence="1 8">Probably involved in transport through the plasma membrane.</text>
</comment>
<evidence type="ECO:0000256" key="5">
    <source>
        <dbReference type="ARBA" id="ARBA00022692"/>
    </source>
</evidence>
<organism evidence="10 11">
    <name type="scientific">Maudiozyma exigua</name>
    <name type="common">Yeast</name>
    <name type="synonym">Kazachstania exigua</name>
    <dbReference type="NCBI Taxonomy" id="34358"/>
    <lineage>
        <taxon>Eukaryota</taxon>
        <taxon>Fungi</taxon>
        <taxon>Dikarya</taxon>
        <taxon>Ascomycota</taxon>
        <taxon>Saccharomycotina</taxon>
        <taxon>Saccharomycetes</taxon>
        <taxon>Saccharomycetales</taxon>
        <taxon>Saccharomycetaceae</taxon>
        <taxon>Maudiozyma</taxon>
    </lineage>
</organism>
<dbReference type="PANTHER" id="PTHR12385:SF4">
    <property type="entry name" value="PROTEIN PNS1"/>
    <property type="match status" value="1"/>
</dbReference>
<keyword evidence="6 8" id="KW-1133">Transmembrane helix</keyword>
<feature type="transmembrane region" description="Helical" evidence="8">
    <location>
        <begin position="407"/>
        <end position="426"/>
    </location>
</feature>
<feature type="transmembrane region" description="Helical" evidence="8">
    <location>
        <begin position="191"/>
        <end position="211"/>
    </location>
</feature>
<dbReference type="AlphaFoldDB" id="A0A9P7BAL3"/>